<keyword evidence="2" id="KW-1185">Reference proteome</keyword>
<sequence>MSAIVLFGTSARLRCHRRSVRNRCSRMSVDSAAPRPPLLTNVHQDLTPRHRNRLKYYADLASKLADDRQDRFGFRNTTLVVCCFTECETCIQVW</sequence>
<proteinExistence type="predicted"/>
<gene>
    <name evidence="1" type="ORF">HUJ06_020340</name>
</gene>
<dbReference type="EMBL" id="DUZY01000001">
    <property type="protein sequence ID" value="DAD18877.1"/>
    <property type="molecule type" value="Genomic_DNA"/>
</dbReference>
<dbReference type="AlphaFoldDB" id="A0A822XFA6"/>
<protein>
    <submittedName>
        <fullName evidence="1">Uncharacterized protein</fullName>
    </submittedName>
</protein>
<accession>A0A822XFA6</accession>
<evidence type="ECO:0000313" key="1">
    <source>
        <dbReference type="EMBL" id="DAD18877.1"/>
    </source>
</evidence>
<evidence type="ECO:0000313" key="2">
    <source>
        <dbReference type="Proteomes" id="UP000607653"/>
    </source>
</evidence>
<dbReference type="Proteomes" id="UP000607653">
    <property type="component" value="Unassembled WGS sequence"/>
</dbReference>
<comment type="caution">
    <text evidence="1">The sequence shown here is derived from an EMBL/GenBank/DDBJ whole genome shotgun (WGS) entry which is preliminary data.</text>
</comment>
<reference evidence="1 2" key="1">
    <citation type="journal article" date="2020" name="Mol. Biol. Evol.">
        <title>Distinct Expression and Methylation Patterns for Genes with Different Fates following a Single Whole-Genome Duplication in Flowering Plants.</title>
        <authorList>
            <person name="Shi T."/>
            <person name="Rahmani R.S."/>
            <person name="Gugger P.F."/>
            <person name="Wang M."/>
            <person name="Li H."/>
            <person name="Zhang Y."/>
            <person name="Li Z."/>
            <person name="Wang Q."/>
            <person name="Van de Peer Y."/>
            <person name="Marchal K."/>
            <person name="Chen J."/>
        </authorList>
    </citation>
    <scope>NUCLEOTIDE SEQUENCE [LARGE SCALE GENOMIC DNA]</scope>
    <source>
        <tissue evidence="1">Leaf</tissue>
    </source>
</reference>
<organism evidence="1 2">
    <name type="scientific">Nelumbo nucifera</name>
    <name type="common">Sacred lotus</name>
    <dbReference type="NCBI Taxonomy" id="4432"/>
    <lineage>
        <taxon>Eukaryota</taxon>
        <taxon>Viridiplantae</taxon>
        <taxon>Streptophyta</taxon>
        <taxon>Embryophyta</taxon>
        <taxon>Tracheophyta</taxon>
        <taxon>Spermatophyta</taxon>
        <taxon>Magnoliopsida</taxon>
        <taxon>Proteales</taxon>
        <taxon>Nelumbonaceae</taxon>
        <taxon>Nelumbo</taxon>
    </lineage>
</organism>
<name>A0A822XFA6_NELNU</name>